<sequence length="79" mass="8702">MLHNPLSHKILLVAAEHNVQAGEVLPEKAFDLLLDENPETIGEALMELYLEGLLEEVPHEVDKLTHAGAAFIYGKQSSL</sequence>
<proteinExistence type="predicted"/>
<organism evidence="1">
    <name type="scientific">Salmonella enterica subsp. enterica serovar Kintambo</name>
    <dbReference type="NCBI Taxonomy" id="1192730"/>
    <lineage>
        <taxon>Bacteria</taxon>
        <taxon>Pseudomonadati</taxon>
        <taxon>Pseudomonadota</taxon>
        <taxon>Gammaproteobacteria</taxon>
        <taxon>Enterobacterales</taxon>
        <taxon>Enterobacteriaceae</taxon>
        <taxon>Salmonella</taxon>
    </lineage>
</organism>
<reference evidence="1" key="1">
    <citation type="submission" date="2018-07" db="EMBL/GenBank/DDBJ databases">
        <authorList>
            <person name="Ashton P.M."/>
            <person name="Dallman T."/>
            <person name="Nair S."/>
            <person name="De Pinna E."/>
            <person name="Peters T."/>
            <person name="Grant K."/>
        </authorList>
    </citation>
    <scope>NUCLEOTIDE SEQUENCE</scope>
    <source>
        <strain evidence="1">242348</strain>
    </source>
</reference>
<protein>
    <submittedName>
        <fullName evidence="1">Uncharacterized protein</fullName>
    </submittedName>
</protein>
<comment type="caution">
    <text evidence="1">The sequence shown here is derived from an EMBL/GenBank/DDBJ whole genome shotgun (WGS) entry which is preliminary data.</text>
</comment>
<dbReference type="EMBL" id="AAHMLI010000023">
    <property type="protein sequence ID" value="EBX8629400.1"/>
    <property type="molecule type" value="Genomic_DNA"/>
</dbReference>
<evidence type="ECO:0000313" key="1">
    <source>
        <dbReference type="EMBL" id="EBX8629400.1"/>
    </source>
</evidence>
<name>A0A5W7RWM2_SALET</name>
<accession>A0A5W7RWM2</accession>
<gene>
    <name evidence="1" type="ORF">DTU03_18135</name>
</gene>
<dbReference type="AlphaFoldDB" id="A0A5W7RWM2"/>